<dbReference type="PROSITE" id="PS50931">
    <property type="entry name" value="HTH_LYSR"/>
    <property type="match status" value="1"/>
</dbReference>
<name>A0A9X7IK72_9MYCO</name>
<evidence type="ECO:0000256" key="8">
    <source>
        <dbReference type="SAM" id="MobiDB-lite"/>
    </source>
</evidence>
<sequence>MELRQLKHFVAVAEELHFTRAAAKVHVVQSTLSASISSLEQELGTALLVRNNRRVDLTTAGLALLPDAQNALAAADHARAAVDAVRGVLCGRLSIGLIQGLGTVDLPRLLARYHRNFPRIEITLRHDSIDTLVQATADGDVDLAFVCRPYDGSRVKDLSLGIEPLVLAVRRDDPLAASEVVPLTDLREREFVERRADLRTRLHIDGICADLGFVPTVCAESNSPLDLVDLVVAGVGVAFLPPALVAKSDQLVGVATDPAIPRELALITPLERAPSPAAAAFLGELVSAGVGDNRPSAPRERPPASIAAASAPGR</sequence>
<keyword evidence="11" id="KW-1185">Reference proteome</keyword>
<keyword evidence="3" id="KW-0238">DNA-binding</keyword>
<dbReference type="PANTHER" id="PTHR30346:SF29">
    <property type="entry name" value="LYSR SUBSTRATE-BINDING"/>
    <property type="match status" value="1"/>
</dbReference>
<dbReference type="Proteomes" id="UP000237911">
    <property type="component" value="Unassembled WGS sequence"/>
</dbReference>
<gene>
    <name evidence="10" type="ORF">C5U48_18795</name>
</gene>
<evidence type="ECO:0000313" key="11">
    <source>
        <dbReference type="Proteomes" id="UP000237911"/>
    </source>
</evidence>
<protein>
    <recommendedName>
        <fullName evidence="6">Probable hydrogen peroxide-inducible genes activator</fullName>
    </recommendedName>
</protein>
<keyword evidence="2" id="KW-0805">Transcription regulation</keyword>
<evidence type="ECO:0000256" key="4">
    <source>
        <dbReference type="ARBA" id="ARBA00023159"/>
    </source>
</evidence>
<dbReference type="Gene3D" id="3.40.190.290">
    <property type="match status" value="1"/>
</dbReference>
<evidence type="ECO:0000256" key="5">
    <source>
        <dbReference type="ARBA" id="ARBA00023163"/>
    </source>
</evidence>
<feature type="domain" description="HTH lysR-type" evidence="9">
    <location>
        <begin position="1"/>
        <end position="58"/>
    </location>
</feature>
<comment type="similarity">
    <text evidence="1">Belongs to the LysR transcriptional regulatory family.</text>
</comment>
<accession>A0A9X7IK72</accession>
<dbReference type="PRINTS" id="PR00039">
    <property type="entry name" value="HTHLYSR"/>
</dbReference>
<dbReference type="GO" id="GO:0003677">
    <property type="term" value="F:DNA binding"/>
    <property type="evidence" value="ECO:0007669"/>
    <property type="project" value="UniProtKB-KW"/>
</dbReference>
<dbReference type="PANTHER" id="PTHR30346">
    <property type="entry name" value="TRANSCRIPTIONAL DUAL REGULATOR HCAR-RELATED"/>
    <property type="match status" value="1"/>
</dbReference>
<comment type="caution">
    <text evidence="10">The sequence shown here is derived from an EMBL/GenBank/DDBJ whole genome shotgun (WGS) entry which is preliminary data.</text>
</comment>
<evidence type="ECO:0000256" key="3">
    <source>
        <dbReference type="ARBA" id="ARBA00023125"/>
    </source>
</evidence>
<dbReference type="SUPFAM" id="SSF53850">
    <property type="entry name" value="Periplasmic binding protein-like II"/>
    <property type="match status" value="1"/>
</dbReference>
<dbReference type="CDD" id="cd05466">
    <property type="entry name" value="PBP2_LTTR_substrate"/>
    <property type="match status" value="1"/>
</dbReference>
<dbReference type="GO" id="GO:0003700">
    <property type="term" value="F:DNA-binding transcription factor activity"/>
    <property type="evidence" value="ECO:0007669"/>
    <property type="project" value="InterPro"/>
</dbReference>
<dbReference type="Pfam" id="PF03466">
    <property type="entry name" value="LysR_substrate"/>
    <property type="match status" value="1"/>
</dbReference>
<keyword evidence="4" id="KW-0010">Activator</keyword>
<dbReference type="RefSeq" id="WP_046285624.1">
    <property type="nucleotide sequence ID" value="NZ_PUEV01000097.1"/>
</dbReference>
<feature type="compositionally biased region" description="Low complexity" evidence="8">
    <location>
        <begin position="303"/>
        <end position="314"/>
    </location>
</feature>
<evidence type="ECO:0000256" key="7">
    <source>
        <dbReference type="ARBA" id="ARBA00056658"/>
    </source>
</evidence>
<comment type="function">
    <text evidence="7">Required for the induction the katG gene for catalase. Involved in the response to hydrogen peroxide.</text>
</comment>
<reference evidence="10 11" key="1">
    <citation type="submission" date="2018-02" db="EMBL/GenBank/DDBJ databases">
        <title>Draft genome sequence of Mycobacterium virginiense isolated from mud of a swine farm in Japan.</title>
        <authorList>
            <person name="Ohya K."/>
        </authorList>
    </citation>
    <scope>NUCLEOTIDE SEQUENCE [LARGE SCALE GENOMIC DNA]</scope>
    <source>
        <strain evidence="10 11">GF75</strain>
    </source>
</reference>
<dbReference type="SUPFAM" id="SSF46785">
    <property type="entry name" value="Winged helix' DNA-binding domain"/>
    <property type="match status" value="1"/>
</dbReference>
<feature type="region of interest" description="Disordered" evidence="8">
    <location>
        <begin position="291"/>
        <end position="314"/>
    </location>
</feature>
<proteinExistence type="inferred from homology"/>
<dbReference type="InterPro" id="IPR005119">
    <property type="entry name" value="LysR_subst-bd"/>
</dbReference>
<dbReference type="InterPro" id="IPR000847">
    <property type="entry name" value="LysR_HTH_N"/>
</dbReference>
<evidence type="ECO:0000256" key="6">
    <source>
        <dbReference type="ARBA" id="ARBA00040885"/>
    </source>
</evidence>
<evidence type="ECO:0000256" key="1">
    <source>
        <dbReference type="ARBA" id="ARBA00009437"/>
    </source>
</evidence>
<dbReference type="Gene3D" id="1.10.10.10">
    <property type="entry name" value="Winged helix-like DNA-binding domain superfamily/Winged helix DNA-binding domain"/>
    <property type="match status" value="1"/>
</dbReference>
<keyword evidence="5" id="KW-0804">Transcription</keyword>
<dbReference type="GO" id="GO:0032993">
    <property type="term" value="C:protein-DNA complex"/>
    <property type="evidence" value="ECO:0007669"/>
    <property type="project" value="TreeGrafter"/>
</dbReference>
<dbReference type="EMBL" id="PUEV01000097">
    <property type="protein sequence ID" value="PQM50730.1"/>
    <property type="molecule type" value="Genomic_DNA"/>
</dbReference>
<dbReference type="InterPro" id="IPR036388">
    <property type="entry name" value="WH-like_DNA-bd_sf"/>
</dbReference>
<evidence type="ECO:0000259" key="9">
    <source>
        <dbReference type="PROSITE" id="PS50931"/>
    </source>
</evidence>
<dbReference type="Pfam" id="PF00126">
    <property type="entry name" value="HTH_1"/>
    <property type="match status" value="1"/>
</dbReference>
<dbReference type="AlphaFoldDB" id="A0A9X7IK72"/>
<dbReference type="FunFam" id="1.10.10.10:FF:000001">
    <property type="entry name" value="LysR family transcriptional regulator"/>
    <property type="match status" value="1"/>
</dbReference>
<dbReference type="InterPro" id="IPR036390">
    <property type="entry name" value="WH_DNA-bd_sf"/>
</dbReference>
<evidence type="ECO:0000313" key="10">
    <source>
        <dbReference type="EMBL" id="PQM50730.1"/>
    </source>
</evidence>
<organism evidence="10 11">
    <name type="scientific">Mycolicibacter virginiensis</name>
    <dbReference type="NCBI Taxonomy" id="1795032"/>
    <lineage>
        <taxon>Bacteria</taxon>
        <taxon>Bacillati</taxon>
        <taxon>Actinomycetota</taxon>
        <taxon>Actinomycetes</taxon>
        <taxon>Mycobacteriales</taxon>
        <taxon>Mycobacteriaceae</taxon>
        <taxon>Mycolicibacter</taxon>
    </lineage>
</organism>
<evidence type="ECO:0000256" key="2">
    <source>
        <dbReference type="ARBA" id="ARBA00023015"/>
    </source>
</evidence>